<dbReference type="Proteomes" id="UP000541470">
    <property type="component" value="Unassembled WGS sequence"/>
</dbReference>
<dbReference type="GO" id="GO:0046872">
    <property type="term" value="F:metal ion binding"/>
    <property type="evidence" value="ECO:0007669"/>
    <property type="project" value="UniProtKB-KW"/>
</dbReference>
<dbReference type="GO" id="GO:0009055">
    <property type="term" value="F:electron transfer activity"/>
    <property type="evidence" value="ECO:0007669"/>
    <property type="project" value="TreeGrafter"/>
</dbReference>
<protein>
    <submittedName>
        <fullName evidence="8">2Fe-2S iron-sulfur cluster binding domain-containing protein</fullName>
    </submittedName>
</protein>
<dbReference type="PRINTS" id="PR00355">
    <property type="entry name" value="ADRENODOXIN"/>
</dbReference>
<evidence type="ECO:0000256" key="3">
    <source>
        <dbReference type="ARBA" id="ARBA00022723"/>
    </source>
</evidence>
<keyword evidence="3" id="KW-0479">Metal-binding</keyword>
<dbReference type="InterPro" id="IPR001041">
    <property type="entry name" value="2Fe-2S_ferredoxin-type"/>
</dbReference>
<evidence type="ECO:0000256" key="1">
    <source>
        <dbReference type="ARBA" id="ARBA00010914"/>
    </source>
</evidence>
<comment type="cofactor">
    <cofactor evidence="6">
        <name>[2Fe-2S] cluster</name>
        <dbReference type="ChEBI" id="CHEBI:190135"/>
    </cofactor>
</comment>
<evidence type="ECO:0000313" key="8">
    <source>
        <dbReference type="EMBL" id="NML75678.1"/>
    </source>
</evidence>
<feature type="domain" description="2Fe-2S ferredoxin-type" evidence="7">
    <location>
        <begin position="2"/>
        <end position="105"/>
    </location>
</feature>
<name>A0A7Y0AY78_9HYPH</name>
<dbReference type="PANTHER" id="PTHR23426">
    <property type="entry name" value="FERREDOXIN/ADRENODOXIN"/>
    <property type="match status" value="1"/>
</dbReference>
<reference evidence="8 9" key="1">
    <citation type="submission" date="2020-04" db="EMBL/GenBank/DDBJ databases">
        <title>Rhizobium sp. S-51 isolated from soil.</title>
        <authorList>
            <person name="Dahal R.H."/>
        </authorList>
    </citation>
    <scope>NUCLEOTIDE SEQUENCE [LARGE SCALE GENOMIC DNA]</scope>
    <source>
        <strain evidence="8 9">S-51</strain>
    </source>
</reference>
<evidence type="ECO:0000259" key="7">
    <source>
        <dbReference type="PROSITE" id="PS51085"/>
    </source>
</evidence>
<dbReference type="EMBL" id="JABBGK010000003">
    <property type="protein sequence ID" value="NML75678.1"/>
    <property type="molecule type" value="Genomic_DNA"/>
</dbReference>
<comment type="caution">
    <text evidence="8">The sequence shown here is derived from an EMBL/GenBank/DDBJ whole genome shotgun (WGS) entry which is preliminary data.</text>
</comment>
<dbReference type="Pfam" id="PF00111">
    <property type="entry name" value="Fer2"/>
    <property type="match status" value="1"/>
</dbReference>
<gene>
    <name evidence="8" type="ORF">HHL25_16230</name>
</gene>
<sequence>MIRVIFIPAEDQPIEVKASPGDSLMAAAVNGGIAEIIAECGGACACGTCHCYIDESWIAKLPAPGAHEQDMIECVIDPRTESRLSCQVTLTEHHDGLIIHLPRAQH</sequence>
<dbReference type="CDD" id="cd00207">
    <property type="entry name" value="fer2"/>
    <property type="match status" value="1"/>
</dbReference>
<dbReference type="Gene3D" id="3.10.20.30">
    <property type="match status" value="1"/>
</dbReference>
<evidence type="ECO:0000313" key="9">
    <source>
        <dbReference type="Proteomes" id="UP000541470"/>
    </source>
</evidence>
<keyword evidence="2" id="KW-0001">2Fe-2S</keyword>
<dbReference type="RefSeq" id="WP_169593476.1">
    <property type="nucleotide sequence ID" value="NZ_JABBGK010000003.1"/>
</dbReference>
<dbReference type="InterPro" id="IPR001055">
    <property type="entry name" value="Adrenodoxin-like"/>
</dbReference>
<evidence type="ECO:0000256" key="6">
    <source>
        <dbReference type="ARBA" id="ARBA00034078"/>
    </source>
</evidence>
<organism evidence="8 9">
    <name type="scientific">Rhizobium terricola</name>
    <dbReference type="NCBI Taxonomy" id="2728849"/>
    <lineage>
        <taxon>Bacteria</taxon>
        <taxon>Pseudomonadati</taxon>
        <taxon>Pseudomonadota</taxon>
        <taxon>Alphaproteobacteria</taxon>
        <taxon>Hyphomicrobiales</taxon>
        <taxon>Rhizobiaceae</taxon>
        <taxon>Rhizobium/Agrobacterium group</taxon>
        <taxon>Rhizobium</taxon>
    </lineage>
</organism>
<dbReference type="PROSITE" id="PS51085">
    <property type="entry name" value="2FE2S_FER_2"/>
    <property type="match status" value="1"/>
</dbReference>
<dbReference type="GO" id="GO:0051537">
    <property type="term" value="F:2 iron, 2 sulfur cluster binding"/>
    <property type="evidence" value="ECO:0007669"/>
    <property type="project" value="UniProtKB-KW"/>
</dbReference>
<dbReference type="InterPro" id="IPR012675">
    <property type="entry name" value="Beta-grasp_dom_sf"/>
</dbReference>
<evidence type="ECO:0000256" key="5">
    <source>
        <dbReference type="ARBA" id="ARBA00023014"/>
    </source>
</evidence>
<keyword evidence="4" id="KW-0408">Iron</keyword>
<accession>A0A7Y0AY78</accession>
<proteinExistence type="inferred from homology"/>
<dbReference type="GO" id="GO:0005829">
    <property type="term" value="C:cytosol"/>
    <property type="evidence" value="ECO:0007669"/>
    <property type="project" value="TreeGrafter"/>
</dbReference>
<evidence type="ECO:0000256" key="4">
    <source>
        <dbReference type="ARBA" id="ARBA00023004"/>
    </source>
</evidence>
<keyword evidence="5" id="KW-0411">Iron-sulfur</keyword>
<dbReference type="InterPro" id="IPR036010">
    <property type="entry name" value="2Fe-2S_ferredoxin-like_sf"/>
</dbReference>
<dbReference type="SUPFAM" id="SSF54292">
    <property type="entry name" value="2Fe-2S ferredoxin-like"/>
    <property type="match status" value="1"/>
</dbReference>
<keyword evidence="9" id="KW-1185">Reference proteome</keyword>
<evidence type="ECO:0000256" key="2">
    <source>
        <dbReference type="ARBA" id="ARBA00022714"/>
    </source>
</evidence>
<dbReference type="GO" id="GO:0140647">
    <property type="term" value="P:P450-containing electron transport chain"/>
    <property type="evidence" value="ECO:0007669"/>
    <property type="project" value="InterPro"/>
</dbReference>
<dbReference type="AlphaFoldDB" id="A0A7Y0AY78"/>
<comment type="similarity">
    <text evidence="1">Belongs to the adrenodoxin/putidaredoxin family.</text>
</comment>
<dbReference type="PANTHER" id="PTHR23426:SF65">
    <property type="entry name" value="FERREDOXIN-2, MITOCHONDRIAL"/>
    <property type="match status" value="1"/>
</dbReference>